<proteinExistence type="inferred from homology"/>
<dbReference type="SUPFAM" id="SSF110849">
    <property type="entry name" value="ParB/Sulfiredoxin"/>
    <property type="match status" value="1"/>
</dbReference>
<feature type="region of interest" description="Disordered" evidence="3">
    <location>
        <begin position="1"/>
        <end position="68"/>
    </location>
</feature>
<dbReference type="InterPro" id="IPR003115">
    <property type="entry name" value="ParB_N"/>
</dbReference>
<comment type="caution">
    <text evidence="5">The sequence shown here is derived from an EMBL/GenBank/DDBJ whole genome shotgun (WGS) entry which is preliminary data.</text>
</comment>
<name>A0ABN2QVN2_9ACTN</name>
<evidence type="ECO:0000259" key="4">
    <source>
        <dbReference type="SMART" id="SM00470"/>
    </source>
</evidence>
<dbReference type="CDD" id="cd16393">
    <property type="entry name" value="SPO0J_N"/>
    <property type="match status" value="1"/>
</dbReference>
<keyword evidence="2" id="KW-0159">Chromosome partition</keyword>
<dbReference type="Gene3D" id="3.90.1530.30">
    <property type="match status" value="1"/>
</dbReference>
<reference evidence="5 6" key="1">
    <citation type="journal article" date="2019" name="Int. J. Syst. Evol. Microbiol.">
        <title>The Global Catalogue of Microorganisms (GCM) 10K type strain sequencing project: providing services to taxonomists for standard genome sequencing and annotation.</title>
        <authorList>
            <consortium name="The Broad Institute Genomics Platform"/>
            <consortium name="The Broad Institute Genome Sequencing Center for Infectious Disease"/>
            <person name="Wu L."/>
            <person name="Ma J."/>
        </authorList>
    </citation>
    <scope>NUCLEOTIDE SEQUENCE [LARGE SCALE GENOMIC DNA]</scope>
    <source>
        <strain evidence="5 6">JCM 16013</strain>
    </source>
</reference>
<dbReference type="Pfam" id="PF17762">
    <property type="entry name" value="HTH_ParB"/>
    <property type="match status" value="1"/>
</dbReference>
<protein>
    <submittedName>
        <fullName evidence="5">ParB/RepB/Spo0J family partition protein</fullName>
    </submittedName>
</protein>
<dbReference type="InterPro" id="IPR050336">
    <property type="entry name" value="Chromosome_partition/occlusion"/>
</dbReference>
<evidence type="ECO:0000256" key="2">
    <source>
        <dbReference type="ARBA" id="ARBA00022829"/>
    </source>
</evidence>
<feature type="compositionally biased region" description="Basic and acidic residues" evidence="3">
    <location>
        <begin position="28"/>
        <end position="48"/>
    </location>
</feature>
<dbReference type="SMART" id="SM00470">
    <property type="entry name" value="ParB"/>
    <property type="match status" value="1"/>
</dbReference>
<dbReference type="SUPFAM" id="SSF109709">
    <property type="entry name" value="KorB DNA-binding domain-like"/>
    <property type="match status" value="1"/>
</dbReference>
<keyword evidence="6" id="KW-1185">Reference proteome</keyword>
<dbReference type="Proteomes" id="UP001499854">
    <property type="component" value="Unassembled WGS sequence"/>
</dbReference>
<evidence type="ECO:0000256" key="1">
    <source>
        <dbReference type="ARBA" id="ARBA00006295"/>
    </source>
</evidence>
<dbReference type="InterPro" id="IPR041468">
    <property type="entry name" value="HTH_ParB/Spo0J"/>
</dbReference>
<dbReference type="Gene3D" id="1.10.10.2830">
    <property type="match status" value="1"/>
</dbReference>
<dbReference type="InterPro" id="IPR036086">
    <property type="entry name" value="ParB/Sulfiredoxin_sf"/>
</dbReference>
<dbReference type="InterPro" id="IPR004437">
    <property type="entry name" value="ParB/RepB/Spo0J"/>
</dbReference>
<organism evidence="5 6">
    <name type="scientific">Catenulispora subtropica</name>
    <dbReference type="NCBI Taxonomy" id="450798"/>
    <lineage>
        <taxon>Bacteria</taxon>
        <taxon>Bacillati</taxon>
        <taxon>Actinomycetota</taxon>
        <taxon>Actinomycetes</taxon>
        <taxon>Catenulisporales</taxon>
        <taxon>Catenulisporaceae</taxon>
        <taxon>Catenulispora</taxon>
    </lineage>
</organism>
<dbReference type="EMBL" id="BAAAQM010000005">
    <property type="protein sequence ID" value="GAA1958912.1"/>
    <property type="molecule type" value="Genomic_DNA"/>
</dbReference>
<sequence length="391" mass="42509">MVSSSRRGLGKGLGALIPTGAPPAILSEKTRAESALDVSRETATDVSRETSVATAPPRTALGSLPIDTDRPATAETVTVAATVPAPTSSPEATPVVLPDGLMPVPGASFAEIPHSQIRMNPVQPRTVFDEDALAELEASIREVGLLQPIVVRQLAEPEDGVRYELIMGERRWRATQLAGLEAIPAIIRDTRDDRMLLDALLENLQRAQLNPLEEAAAYDQLLKDFDCTHEVLAVKVGKSRPHVTNTLRLLTLPSGIQKRVAAGIITAGHARALLGLKSVEHQEEIAARIVKENLSVRAVEELAGMSRWDSAALDAALSETPEDYLDFSDKPKGRRVRSGSRMPVLEEYGQRLSDRLETRVKVDIMQKRGRITIEYAGIEDLKRIAKTILGE</sequence>
<evidence type="ECO:0000313" key="6">
    <source>
        <dbReference type="Proteomes" id="UP001499854"/>
    </source>
</evidence>
<evidence type="ECO:0000256" key="3">
    <source>
        <dbReference type="SAM" id="MobiDB-lite"/>
    </source>
</evidence>
<gene>
    <name evidence="5" type="ORF">GCM10009838_13930</name>
</gene>
<dbReference type="NCBIfam" id="TIGR00180">
    <property type="entry name" value="parB_part"/>
    <property type="match status" value="1"/>
</dbReference>
<comment type="similarity">
    <text evidence="1">Belongs to the ParB family.</text>
</comment>
<feature type="domain" description="ParB-like N-terminal" evidence="4">
    <location>
        <begin position="110"/>
        <end position="204"/>
    </location>
</feature>
<dbReference type="PANTHER" id="PTHR33375">
    <property type="entry name" value="CHROMOSOME-PARTITIONING PROTEIN PARB-RELATED"/>
    <property type="match status" value="1"/>
</dbReference>
<dbReference type="Pfam" id="PF02195">
    <property type="entry name" value="ParB_N"/>
    <property type="match status" value="1"/>
</dbReference>
<dbReference type="PANTHER" id="PTHR33375:SF1">
    <property type="entry name" value="CHROMOSOME-PARTITIONING PROTEIN PARB-RELATED"/>
    <property type="match status" value="1"/>
</dbReference>
<accession>A0ABN2QVN2</accession>
<evidence type="ECO:0000313" key="5">
    <source>
        <dbReference type="EMBL" id="GAA1958912.1"/>
    </source>
</evidence>